<gene>
    <name evidence="3" type="ORF">GCM10009823_02590</name>
</gene>
<feature type="domain" description="Calcineurin-like phosphoesterase" evidence="2">
    <location>
        <begin position="28"/>
        <end position="228"/>
    </location>
</feature>
<accession>A0ABP5HXS3</accession>
<sequence>MRAGDTPCGSEGPQHITDDTEDRTAVERIYAVSDIHGRLEPLRAAIDLVDLDGDPAAQLILLGDYIDRGPASREVLETVRTLQRRFPDRVIALLGNHDDWMLDWLDGDDEDLTWLMADTDLVTVKSFLDPRELAQALGHDDPGSDASTLDGPAMNRGFKDAVRTKHAGLIEWLRSLPRVHETPTQIFVHAGVDEEAGKLWRAATPDYVLTEKFPATTGPFLKTVVAGHVRTHLLHPDGSHGVFHDGESHWYIDGAVESTGRINVLRYDVKTGGYEGTTVG</sequence>
<evidence type="ECO:0000313" key="4">
    <source>
        <dbReference type="Proteomes" id="UP001500984"/>
    </source>
</evidence>
<proteinExistence type="predicted"/>
<dbReference type="EMBL" id="BAAAPZ010000002">
    <property type="protein sequence ID" value="GAA2087888.1"/>
    <property type="molecule type" value="Genomic_DNA"/>
</dbReference>
<name>A0ABP5HXS3_9MICO</name>
<comment type="caution">
    <text evidence="3">The sequence shown here is derived from an EMBL/GenBank/DDBJ whole genome shotgun (WGS) entry which is preliminary data.</text>
</comment>
<dbReference type="InterPro" id="IPR029052">
    <property type="entry name" value="Metallo-depent_PP-like"/>
</dbReference>
<evidence type="ECO:0000256" key="1">
    <source>
        <dbReference type="SAM" id="MobiDB-lite"/>
    </source>
</evidence>
<dbReference type="SUPFAM" id="SSF56300">
    <property type="entry name" value="Metallo-dependent phosphatases"/>
    <property type="match status" value="1"/>
</dbReference>
<dbReference type="PANTHER" id="PTHR42850">
    <property type="entry name" value="METALLOPHOSPHOESTERASE"/>
    <property type="match status" value="1"/>
</dbReference>
<dbReference type="Pfam" id="PF00149">
    <property type="entry name" value="Metallophos"/>
    <property type="match status" value="1"/>
</dbReference>
<reference evidence="4" key="1">
    <citation type="journal article" date="2019" name="Int. J. Syst. Evol. Microbiol.">
        <title>The Global Catalogue of Microorganisms (GCM) 10K type strain sequencing project: providing services to taxonomists for standard genome sequencing and annotation.</title>
        <authorList>
            <consortium name="The Broad Institute Genomics Platform"/>
            <consortium name="The Broad Institute Genome Sequencing Center for Infectious Disease"/>
            <person name="Wu L."/>
            <person name="Ma J."/>
        </authorList>
    </citation>
    <scope>NUCLEOTIDE SEQUENCE [LARGE SCALE GENOMIC DNA]</scope>
    <source>
        <strain evidence="4">JCM 15900</strain>
    </source>
</reference>
<dbReference type="Proteomes" id="UP001500984">
    <property type="component" value="Unassembled WGS sequence"/>
</dbReference>
<organism evidence="3 4">
    <name type="scientific">Brevibacterium salitolerans</name>
    <dbReference type="NCBI Taxonomy" id="1403566"/>
    <lineage>
        <taxon>Bacteria</taxon>
        <taxon>Bacillati</taxon>
        <taxon>Actinomycetota</taxon>
        <taxon>Actinomycetes</taxon>
        <taxon>Micrococcales</taxon>
        <taxon>Brevibacteriaceae</taxon>
        <taxon>Brevibacterium</taxon>
    </lineage>
</organism>
<dbReference type="RefSeq" id="WP_291792622.1">
    <property type="nucleotide sequence ID" value="NZ_BAAAPZ010000002.1"/>
</dbReference>
<dbReference type="Gene3D" id="3.60.21.10">
    <property type="match status" value="1"/>
</dbReference>
<dbReference type="InterPro" id="IPR050126">
    <property type="entry name" value="Ap4A_hydrolase"/>
</dbReference>
<evidence type="ECO:0000313" key="3">
    <source>
        <dbReference type="EMBL" id="GAA2087888.1"/>
    </source>
</evidence>
<evidence type="ECO:0000259" key="2">
    <source>
        <dbReference type="Pfam" id="PF00149"/>
    </source>
</evidence>
<protein>
    <submittedName>
        <fullName evidence="3">Metallophosphoesterase</fullName>
    </submittedName>
</protein>
<dbReference type="InterPro" id="IPR004843">
    <property type="entry name" value="Calcineurin-like_PHP"/>
</dbReference>
<keyword evidence="4" id="KW-1185">Reference proteome</keyword>
<feature type="region of interest" description="Disordered" evidence="1">
    <location>
        <begin position="1"/>
        <end position="21"/>
    </location>
</feature>
<dbReference type="PANTHER" id="PTHR42850:SF4">
    <property type="entry name" value="ZINC-DEPENDENT ENDOPOLYPHOSPHATASE"/>
    <property type="match status" value="1"/>
</dbReference>